<evidence type="ECO:0000313" key="2">
    <source>
        <dbReference type="Proteomes" id="UP000242715"/>
    </source>
</evidence>
<dbReference type="Proteomes" id="UP000242715">
    <property type="component" value="Unassembled WGS sequence"/>
</dbReference>
<reference evidence="2" key="1">
    <citation type="journal article" date="2017" name="Front. Plant Sci.">
        <title>Climate Clever Clovers: New Paradigm to Reduce the Environmental Footprint of Ruminants by Breeding Low Methanogenic Forages Utilizing Haplotype Variation.</title>
        <authorList>
            <person name="Kaur P."/>
            <person name="Appels R."/>
            <person name="Bayer P.E."/>
            <person name="Keeble-Gagnere G."/>
            <person name="Wang J."/>
            <person name="Hirakawa H."/>
            <person name="Shirasawa K."/>
            <person name="Vercoe P."/>
            <person name="Stefanova K."/>
            <person name="Durmic Z."/>
            <person name="Nichols P."/>
            <person name="Revell C."/>
            <person name="Isobe S.N."/>
            <person name="Edwards D."/>
            <person name="Erskine W."/>
        </authorList>
    </citation>
    <scope>NUCLEOTIDE SEQUENCE [LARGE SCALE GENOMIC DNA]</scope>
    <source>
        <strain evidence="2">cv. Daliak</strain>
    </source>
</reference>
<protein>
    <submittedName>
        <fullName evidence="1">Uncharacterized protein</fullName>
    </submittedName>
</protein>
<gene>
    <name evidence="1" type="ORF">TSUD_17730</name>
</gene>
<dbReference type="AlphaFoldDB" id="A0A2Z6MP14"/>
<name>A0A2Z6MP14_TRISU</name>
<proteinExistence type="predicted"/>
<dbReference type="EMBL" id="DF973307">
    <property type="protein sequence ID" value="GAU25260.1"/>
    <property type="molecule type" value="Genomic_DNA"/>
</dbReference>
<organism evidence="1 2">
    <name type="scientific">Trifolium subterraneum</name>
    <name type="common">Subterranean clover</name>
    <dbReference type="NCBI Taxonomy" id="3900"/>
    <lineage>
        <taxon>Eukaryota</taxon>
        <taxon>Viridiplantae</taxon>
        <taxon>Streptophyta</taxon>
        <taxon>Embryophyta</taxon>
        <taxon>Tracheophyta</taxon>
        <taxon>Spermatophyta</taxon>
        <taxon>Magnoliopsida</taxon>
        <taxon>eudicotyledons</taxon>
        <taxon>Gunneridae</taxon>
        <taxon>Pentapetalae</taxon>
        <taxon>rosids</taxon>
        <taxon>fabids</taxon>
        <taxon>Fabales</taxon>
        <taxon>Fabaceae</taxon>
        <taxon>Papilionoideae</taxon>
        <taxon>50 kb inversion clade</taxon>
        <taxon>NPAAA clade</taxon>
        <taxon>Hologalegina</taxon>
        <taxon>IRL clade</taxon>
        <taxon>Trifolieae</taxon>
        <taxon>Trifolium</taxon>
    </lineage>
</organism>
<keyword evidence="2" id="KW-1185">Reference proteome</keyword>
<evidence type="ECO:0000313" key="1">
    <source>
        <dbReference type="EMBL" id="GAU25260.1"/>
    </source>
</evidence>
<sequence>MSVIEIFPSPPHLLRTTFLNSFAFTRASHDVAPNSGSANPPMATPPISLSGIIESSALGRRDWFYKR</sequence>
<accession>A0A2Z6MP14</accession>